<organism evidence="1 2">
    <name type="scientific">Methanopyrus kandleri (strain AV19 / DSM 6324 / JCM 9639 / NBRC 100938)</name>
    <dbReference type="NCBI Taxonomy" id="190192"/>
    <lineage>
        <taxon>Archaea</taxon>
        <taxon>Methanobacteriati</taxon>
        <taxon>Methanobacteriota</taxon>
        <taxon>Methanomada group</taxon>
        <taxon>Methanopyri</taxon>
        <taxon>Methanopyrales</taxon>
        <taxon>Methanopyraceae</taxon>
        <taxon>Methanopyrus</taxon>
    </lineage>
</organism>
<gene>
    <name evidence="1" type="ordered locus">MK0147</name>
</gene>
<dbReference type="EnsemblBacteria" id="AAM01364">
    <property type="protein sequence ID" value="AAM01364"/>
    <property type="gene ID" value="MK0147"/>
</dbReference>
<sequence>MTRLLGGPGLTPRIMVGTSPFLGAGQFGHRALLYRRTFYHRPENIVALLEYCAEELGVTGVQALADPVIIGALRDADPDLDVVAVVGLRNLEEELEMLENLNLRAVLLHASCVDGEDVGEVSAKLDEIRSRLDVPVGIATHRPDETLPRWEDKKTADVYMVPLNPVGAFMGDQKAVEELLAETDRTVIAKKVLAAGSLPPEEGLPYAARYADAVAVGITGKKEAEETLRIAKRYFG</sequence>
<reference evidence="1 2" key="1">
    <citation type="journal article" date="2002" name="Proc. Natl. Acad. Sci. U.S.A.">
        <title>The complete genome of hyperthermophile Methanopyrus kandleri AV19 and monophyly of archaeal methanogens.</title>
        <authorList>
            <person name="Slesarev A.I."/>
            <person name="Mezhevaya K.V."/>
            <person name="Makarova K.S."/>
            <person name="Polushin N.N."/>
            <person name="Shcherbinina O.V."/>
            <person name="Shakhova V.V."/>
            <person name="Belova G.I."/>
            <person name="Aravind L."/>
            <person name="Natale D.A."/>
            <person name="Rogozin I.B."/>
            <person name="Tatusov R.L."/>
            <person name="Wolf Y.I."/>
            <person name="Stetter K.O."/>
            <person name="Malykh A.G."/>
            <person name="Koonin E.V."/>
            <person name="Kozyavkin S.A."/>
        </authorList>
    </citation>
    <scope>NUCLEOTIDE SEQUENCE [LARGE SCALE GENOMIC DNA]</scope>
    <source>
        <strain evidence="2">AV19 / DSM 6324 / JCM 9639 / NBRC 100938</strain>
    </source>
</reference>
<proteinExistence type="predicted"/>
<dbReference type="InParanoid" id="Q8TYZ4"/>
<evidence type="ECO:0000313" key="1">
    <source>
        <dbReference type="EMBL" id="AAM01364.1"/>
    </source>
</evidence>
<evidence type="ECO:0000313" key="2">
    <source>
        <dbReference type="Proteomes" id="UP000001826"/>
    </source>
</evidence>
<protein>
    <submittedName>
        <fullName evidence="1">Uncharacterized protein conserved in archaea</fullName>
    </submittedName>
</protein>
<dbReference type="SUPFAM" id="SSF51366">
    <property type="entry name" value="Ribulose-phoshate binding barrel"/>
    <property type="match status" value="1"/>
</dbReference>
<accession>Q8TYZ4</accession>
<name>Q8TYZ4_METKA</name>
<keyword evidence="2" id="KW-1185">Reference proteome</keyword>
<dbReference type="Proteomes" id="UP000001826">
    <property type="component" value="Chromosome"/>
</dbReference>
<dbReference type="EMBL" id="AE009439">
    <property type="protein sequence ID" value="AAM01364.1"/>
    <property type="molecule type" value="Genomic_DNA"/>
</dbReference>
<dbReference type="HOGENOM" id="CLU_1113868_0_0_2"/>
<dbReference type="AlphaFoldDB" id="Q8TYZ4"/>
<dbReference type="PaxDb" id="190192-MK0147"/>
<dbReference type="KEGG" id="mka:MK0147"/>
<dbReference type="InterPro" id="IPR011060">
    <property type="entry name" value="RibuloseP-bd_barrel"/>
</dbReference>